<dbReference type="InterPro" id="IPR040981">
    <property type="entry name" value="PfaD_N"/>
</dbReference>
<name>A0A1Z4KEH9_ANAVA</name>
<dbReference type="PANTHER" id="PTHR32332:SF20">
    <property type="entry name" value="2-NITROPROPANE DIOXYGENASE-LIKE PROTEIN"/>
    <property type="match status" value="1"/>
</dbReference>
<dbReference type="PANTHER" id="PTHR32332">
    <property type="entry name" value="2-NITROPROPANE DIOXYGENASE"/>
    <property type="match status" value="1"/>
</dbReference>
<evidence type="ECO:0000313" key="3">
    <source>
        <dbReference type="EMBL" id="BAY67263.1"/>
    </source>
</evidence>
<dbReference type="InterPro" id="IPR013785">
    <property type="entry name" value="Aldolase_TIM"/>
</dbReference>
<dbReference type="EMBL" id="AP018216">
    <property type="protein sequence ID" value="BAY67263.1"/>
    <property type="molecule type" value="Genomic_DNA"/>
</dbReference>
<dbReference type="CDD" id="cd04742">
    <property type="entry name" value="NPD_FabD"/>
    <property type="match status" value="1"/>
</dbReference>
<dbReference type="InterPro" id="IPR014179">
    <property type="entry name" value="PfaD-like_TIM-barrel"/>
</dbReference>
<sequence>MLTQGTSIATLNPPDSIAFDHESIQQKLLNLHQPCYVFLKNNQVGVSHQPIEGIQAQMMVNAILPQKLGDRSFLDFHGVNYAYAAGAMAGGIASETLVIALGKAGFLASFGSAGLVPQRVEKAIFQIQQALPTGPYAFNLIHSPSEEALEQGAVELYLKHGVRTVEASAYMDLTPHIVRYRAAGLHLNSQGEIQTHNKVIAKISRSEVAQKFLQPAPLKFLKSLVERGYITPLQAALAEKVPLADDITVEADSGGHTDNRSLVCLLPSIIALRDEIQHQYHYDHPVRVGAAGGIGTPEAALAAFMMGASYIVTGSINHSCIEAGTSDHTKQLLAQASMADMVMAPCADMFEMGVKVQLLKRGSLFPMRAQKLYDLYKTYGGIEEIPPEIRQTLETQIFRKNLDQVWDETVAYFSQRDPEQIARANNNPKRKMALIFRWYLGLSSRWSTSGDEQRKMDYQIWCGPAMGSFNEWVKGSYLELPENRTVVDVATHIMQGAAYLYRLQNLKLQGLNLPSQYCYYSPFNI</sequence>
<dbReference type="SUPFAM" id="SSF51412">
    <property type="entry name" value="Inosine monophosphate dehydrogenase (IMPDH)"/>
    <property type="match status" value="1"/>
</dbReference>
<reference evidence="3 4" key="1">
    <citation type="submission" date="2017-06" db="EMBL/GenBank/DDBJ databases">
        <title>Genome sequencing of cyanobaciteial culture collection at National Institute for Environmental Studies (NIES).</title>
        <authorList>
            <person name="Hirose Y."/>
            <person name="Shimura Y."/>
            <person name="Fujisawa T."/>
            <person name="Nakamura Y."/>
            <person name="Kawachi M."/>
        </authorList>
    </citation>
    <scope>NUCLEOTIDE SEQUENCE [LARGE SCALE GENOMIC DNA]</scope>
    <source>
        <strain evidence="3 4">NIES-23</strain>
    </source>
</reference>
<gene>
    <name evidence="3" type="ORF">NIES23_00350</name>
</gene>
<dbReference type="Pfam" id="PF18328">
    <property type="entry name" value="PfaD_N"/>
    <property type="match status" value="1"/>
</dbReference>
<dbReference type="AlphaFoldDB" id="A0A1Z4KEH9"/>
<dbReference type="Gene3D" id="3.20.20.70">
    <property type="entry name" value="Aldolase class I"/>
    <property type="match status" value="2"/>
</dbReference>
<protein>
    <recommendedName>
        <fullName evidence="5">2-nitropropane dioxygenase, NPD</fullName>
    </recommendedName>
</protein>
<dbReference type="InterPro" id="IPR049489">
    <property type="entry name" value="FabD-like_helical_ins"/>
</dbReference>
<evidence type="ECO:0000259" key="1">
    <source>
        <dbReference type="Pfam" id="PF18328"/>
    </source>
</evidence>
<feature type="domain" description="Fatty acid synthase subunit PfaD N-terminal" evidence="1">
    <location>
        <begin position="14"/>
        <end position="49"/>
    </location>
</feature>
<accession>A0A1Z4KEH9</accession>
<dbReference type="Pfam" id="PF21607">
    <property type="entry name" value="FabD_helical_ins"/>
    <property type="match status" value="1"/>
</dbReference>
<dbReference type="Proteomes" id="UP000217507">
    <property type="component" value="Chromosome"/>
</dbReference>
<evidence type="ECO:0000313" key="4">
    <source>
        <dbReference type="Proteomes" id="UP000217507"/>
    </source>
</evidence>
<evidence type="ECO:0000259" key="2">
    <source>
        <dbReference type="Pfam" id="PF21607"/>
    </source>
</evidence>
<organism evidence="3 4">
    <name type="scientific">Trichormus variabilis NIES-23</name>
    <dbReference type="NCBI Taxonomy" id="1973479"/>
    <lineage>
        <taxon>Bacteria</taxon>
        <taxon>Bacillati</taxon>
        <taxon>Cyanobacteriota</taxon>
        <taxon>Cyanophyceae</taxon>
        <taxon>Nostocales</taxon>
        <taxon>Nostocaceae</taxon>
        <taxon>Trichormus</taxon>
    </lineage>
</organism>
<evidence type="ECO:0008006" key="5">
    <source>
        <dbReference type="Google" id="ProtNLM"/>
    </source>
</evidence>
<dbReference type="NCBIfam" id="TIGR02814">
    <property type="entry name" value="pfaD_fam"/>
    <property type="match status" value="1"/>
</dbReference>
<proteinExistence type="predicted"/>
<feature type="domain" description="[Acyl-carrier-protein] S-malonyltransferase-like inserted helical" evidence="2">
    <location>
        <begin position="379"/>
        <end position="458"/>
    </location>
</feature>
<dbReference type="Pfam" id="PF03060">
    <property type="entry name" value="NMO"/>
    <property type="match status" value="1"/>
</dbReference>